<evidence type="ECO:0000259" key="9">
    <source>
        <dbReference type="Pfam" id="PF12704"/>
    </source>
</evidence>
<protein>
    <submittedName>
        <fullName evidence="10">ABC transporter permease</fullName>
    </submittedName>
</protein>
<dbReference type="InterPro" id="IPR003838">
    <property type="entry name" value="ABC3_permease_C"/>
</dbReference>
<dbReference type="GO" id="GO:0044874">
    <property type="term" value="P:lipoprotein localization to outer membrane"/>
    <property type="evidence" value="ECO:0007669"/>
    <property type="project" value="TreeGrafter"/>
</dbReference>
<sequence>MLKLAWLNINRNRHRTLITMISVFIAVFFCIMLNSVHKGIWDSSINSMLKMTGGHVEIHKKEFVQSKSIDDIMTVEQSTFDSISAIPHVQGVLPCLESFVLISHSSGSTSKGVALVGVDPEAEKQRLGLVTKVIEGKGLAEANGGILIGKNLSEQLKIGVGDSVIIIGKGYHGTSAVGMLPILGIQEIPVANIDKTTVFTTLETAQELFGAYKGYSSIYIMADQTDKVDDIKRNIGNILPTDEHDVSDWKTRLGDLMEYSDLTEALGYVVKFFLYLIVGSNILGTVIMQTNERRQEFTMMIALGISRKRLCLSFFYELMIIVTSGILAASVIGFAIAYYFNGHPITLLGKSAEILLKYGICPQITLAISKELFINQILIVLCICMAIIMYPISVIRHLRVDMCQNKL</sequence>
<dbReference type="AlphaFoldDB" id="A0A3S0WK40"/>
<keyword evidence="5 7" id="KW-1133">Transmembrane helix</keyword>
<dbReference type="OrthoDB" id="9784014at2"/>
<dbReference type="PANTHER" id="PTHR30489:SF0">
    <property type="entry name" value="LIPOPROTEIN-RELEASING SYSTEM TRANSMEMBRANE PROTEIN LOLE"/>
    <property type="match status" value="1"/>
</dbReference>
<gene>
    <name evidence="10" type="ORF">EHV08_04685</name>
</gene>
<dbReference type="Pfam" id="PF02687">
    <property type="entry name" value="FtsX"/>
    <property type="match status" value="1"/>
</dbReference>
<comment type="subcellular location">
    <subcellularLocation>
        <location evidence="1">Cell membrane</location>
        <topology evidence="1">Multi-pass membrane protein</topology>
    </subcellularLocation>
</comment>
<organism evidence="10 11">
    <name type="scientific">Prevotella koreensis</name>
    <dbReference type="NCBI Taxonomy" id="2490854"/>
    <lineage>
        <taxon>Bacteria</taxon>
        <taxon>Pseudomonadati</taxon>
        <taxon>Bacteroidota</taxon>
        <taxon>Bacteroidia</taxon>
        <taxon>Bacteroidales</taxon>
        <taxon>Prevotellaceae</taxon>
        <taxon>Prevotella</taxon>
    </lineage>
</organism>
<dbReference type="Proteomes" id="UP000278983">
    <property type="component" value="Unassembled WGS sequence"/>
</dbReference>
<evidence type="ECO:0000256" key="6">
    <source>
        <dbReference type="ARBA" id="ARBA00023136"/>
    </source>
</evidence>
<feature type="transmembrane region" description="Helical" evidence="7">
    <location>
        <begin position="310"/>
        <end position="340"/>
    </location>
</feature>
<dbReference type="PANTHER" id="PTHR30489">
    <property type="entry name" value="LIPOPROTEIN-RELEASING SYSTEM TRANSMEMBRANE PROTEIN LOLE"/>
    <property type="match status" value="1"/>
</dbReference>
<evidence type="ECO:0000256" key="2">
    <source>
        <dbReference type="ARBA" id="ARBA00005236"/>
    </source>
</evidence>
<name>A0A3S0WK40_9BACT</name>
<dbReference type="InterPro" id="IPR051447">
    <property type="entry name" value="Lipoprotein-release_system"/>
</dbReference>
<keyword evidence="3" id="KW-1003">Cell membrane</keyword>
<evidence type="ECO:0000256" key="3">
    <source>
        <dbReference type="ARBA" id="ARBA00022475"/>
    </source>
</evidence>
<reference evidence="10 11" key="1">
    <citation type="submission" date="2018-12" db="EMBL/GenBank/DDBJ databases">
        <title>Genome sequencing of Prevotella sp. KCOM 3155 (= JS262).</title>
        <authorList>
            <person name="Kook J.-K."/>
            <person name="Park S.-N."/>
            <person name="Lim Y.K."/>
        </authorList>
    </citation>
    <scope>NUCLEOTIDE SEQUENCE [LARGE SCALE GENOMIC DNA]</scope>
    <source>
        <strain evidence="10 11">KCOM 3155</strain>
    </source>
</reference>
<dbReference type="EMBL" id="RYYU01000001">
    <property type="protein sequence ID" value="RUL59127.1"/>
    <property type="molecule type" value="Genomic_DNA"/>
</dbReference>
<keyword evidence="4 7" id="KW-0812">Transmembrane</keyword>
<evidence type="ECO:0000256" key="1">
    <source>
        <dbReference type="ARBA" id="ARBA00004651"/>
    </source>
</evidence>
<evidence type="ECO:0000259" key="8">
    <source>
        <dbReference type="Pfam" id="PF02687"/>
    </source>
</evidence>
<dbReference type="RefSeq" id="WP_126678297.1">
    <property type="nucleotide sequence ID" value="NZ_RYYU01000001.1"/>
</dbReference>
<evidence type="ECO:0000256" key="5">
    <source>
        <dbReference type="ARBA" id="ARBA00022989"/>
    </source>
</evidence>
<comment type="similarity">
    <text evidence="2">Belongs to the ABC-4 integral membrane protein family. LolC/E subfamily.</text>
</comment>
<dbReference type="Pfam" id="PF12704">
    <property type="entry name" value="MacB_PCD"/>
    <property type="match status" value="1"/>
</dbReference>
<evidence type="ECO:0000256" key="7">
    <source>
        <dbReference type="SAM" id="Phobius"/>
    </source>
</evidence>
<proteinExistence type="inferred from homology"/>
<feature type="transmembrane region" description="Helical" evidence="7">
    <location>
        <begin position="16"/>
        <end position="36"/>
    </location>
</feature>
<feature type="domain" description="MacB-like periplasmic core" evidence="9">
    <location>
        <begin position="16"/>
        <end position="236"/>
    </location>
</feature>
<feature type="domain" description="ABC3 transporter permease C-terminal" evidence="8">
    <location>
        <begin position="272"/>
        <end position="398"/>
    </location>
</feature>
<comment type="caution">
    <text evidence="10">The sequence shown here is derived from an EMBL/GenBank/DDBJ whole genome shotgun (WGS) entry which is preliminary data.</text>
</comment>
<dbReference type="InterPro" id="IPR025857">
    <property type="entry name" value="MacB_PCD"/>
</dbReference>
<accession>A0A3S0WK40</accession>
<keyword evidence="6 7" id="KW-0472">Membrane</keyword>
<feature type="transmembrane region" description="Helical" evidence="7">
    <location>
        <begin position="372"/>
        <end position="392"/>
    </location>
</feature>
<feature type="transmembrane region" description="Helical" evidence="7">
    <location>
        <begin position="265"/>
        <end position="289"/>
    </location>
</feature>
<keyword evidence="11" id="KW-1185">Reference proteome</keyword>
<dbReference type="GO" id="GO:0098797">
    <property type="term" value="C:plasma membrane protein complex"/>
    <property type="evidence" value="ECO:0007669"/>
    <property type="project" value="TreeGrafter"/>
</dbReference>
<evidence type="ECO:0000313" key="10">
    <source>
        <dbReference type="EMBL" id="RUL59127.1"/>
    </source>
</evidence>
<evidence type="ECO:0000313" key="11">
    <source>
        <dbReference type="Proteomes" id="UP000278983"/>
    </source>
</evidence>
<evidence type="ECO:0000256" key="4">
    <source>
        <dbReference type="ARBA" id="ARBA00022692"/>
    </source>
</evidence>